<gene>
    <name evidence="1" type="ORF">PXEA_LOCUS28094</name>
</gene>
<evidence type="ECO:0000313" key="2">
    <source>
        <dbReference type="Proteomes" id="UP000784294"/>
    </source>
</evidence>
<protein>
    <submittedName>
        <fullName evidence="1">Uncharacterized protein</fullName>
    </submittedName>
</protein>
<keyword evidence="2" id="KW-1185">Reference proteome</keyword>
<dbReference type="Proteomes" id="UP000784294">
    <property type="component" value="Unassembled WGS sequence"/>
</dbReference>
<sequence>MLTYPKISITAKRLPTSDPIGQWPMLQLTCLNLGCDNGASVIDLPDSSGTTMALGFRPEPGCPQYGRRVKCLDLQLVRIRPNKYITASSRGSVGDETSFRSGEPMGTVIVRQGEITPAWKNALAELLLITASITNITLLIPRTHYLPLLQFTTN</sequence>
<comment type="caution">
    <text evidence="1">The sequence shown here is derived from an EMBL/GenBank/DDBJ whole genome shotgun (WGS) entry which is preliminary data.</text>
</comment>
<name>A0A3S5CN66_9PLAT</name>
<reference evidence="1" key="1">
    <citation type="submission" date="2018-11" db="EMBL/GenBank/DDBJ databases">
        <authorList>
            <consortium name="Pathogen Informatics"/>
        </authorList>
    </citation>
    <scope>NUCLEOTIDE SEQUENCE</scope>
</reference>
<dbReference type="AlphaFoldDB" id="A0A3S5CN66"/>
<proteinExistence type="predicted"/>
<organism evidence="1 2">
    <name type="scientific">Protopolystoma xenopodis</name>
    <dbReference type="NCBI Taxonomy" id="117903"/>
    <lineage>
        <taxon>Eukaryota</taxon>
        <taxon>Metazoa</taxon>
        <taxon>Spiralia</taxon>
        <taxon>Lophotrochozoa</taxon>
        <taxon>Platyhelminthes</taxon>
        <taxon>Monogenea</taxon>
        <taxon>Polyopisthocotylea</taxon>
        <taxon>Polystomatidea</taxon>
        <taxon>Polystomatidae</taxon>
        <taxon>Protopolystoma</taxon>
    </lineage>
</organism>
<dbReference type="EMBL" id="CAAALY010248091">
    <property type="protein sequence ID" value="VEL34654.1"/>
    <property type="molecule type" value="Genomic_DNA"/>
</dbReference>
<evidence type="ECO:0000313" key="1">
    <source>
        <dbReference type="EMBL" id="VEL34654.1"/>
    </source>
</evidence>
<accession>A0A3S5CN66</accession>